<evidence type="ECO:0000256" key="2">
    <source>
        <dbReference type="ARBA" id="ARBA00020552"/>
    </source>
</evidence>
<sequence length="105" mass="11856">MRNTLLAAFGLAFTVALAVPACAQMSGSMHHDDHKSPPKKAPMVHKDNYGSWNSSWGARPGAAPSFWGKKNDWYRHVRACQVKYRSYNARTDTYRLGKKTVRCKL</sequence>
<dbReference type="Pfam" id="PF07886">
    <property type="entry name" value="BA14K"/>
    <property type="match status" value="1"/>
</dbReference>
<proteinExistence type="inferred from homology"/>
<evidence type="ECO:0000256" key="1">
    <source>
        <dbReference type="ARBA" id="ARBA00010270"/>
    </source>
</evidence>
<evidence type="ECO:0000313" key="8">
    <source>
        <dbReference type="EMBL" id="WEK45609.1"/>
    </source>
</evidence>
<keyword evidence="3" id="KW-1003">Cell membrane</keyword>
<feature type="chain" id="PRO_5042585124" description="Lectin-like protein BA14k" evidence="7">
    <location>
        <begin position="24"/>
        <end position="105"/>
    </location>
</feature>
<protein>
    <recommendedName>
        <fullName evidence="2">Lectin-like protein BA14k</fullName>
    </recommendedName>
</protein>
<name>A0AAJ6BLQ4_9SPHN</name>
<dbReference type="Proteomes" id="UP001218362">
    <property type="component" value="Chromosome"/>
</dbReference>
<evidence type="ECO:0000256" key="6">
    <source>
        <dbReference type="SAM" id="MobiDB-lite"/>
    </source>
</evidence>
<comment type="similarity">
    <text evidence="1">Belongs to the BA14k family.</text>
</comment>
<gene>
    <name evidence="8" type="ORF">P0Y56_11270</name>
</gene>
<dbReference type="KEGG" id="acob:P0Y56_11270"/>
<evidence type="ECO:0000256" key="4">
    <source>
        <dbReference type="ARBA" id="ARBA00022734"/>
    </source>
</evidence>
<organism evidence="8 9">
    <name type="scientific">Candidatus Andeanibacterium colombiense</name>
    <dbReference type="NCBI Taxonomy" id="3121345"/>
    <lineage>
        <taxon>Bacteria</taxon>
        <taxon>Pseudomonadati</taxon>
        <taxon>Pseudomonadota</taxon>
        <taxon>Alphaproteobacteria</taxon>
        <taxon>Sphingomonadales</taxon>
        <taxon>Sphingomonadaceae</taxon>
        <taxon>Candidatus Andeanibacterium</taxon>
    </lineage>
</organism>
<feature type="signal peptide" evidence="7">
    <location>
        <begin position="1"/>
        <end position="23"/>
    </location>
</feature>
<accession>A0AAJ6BLQ4</accession>
<dbReference type="GO" id="GO:0030246">
    <property type="term" value="F:carbohydrate binding"/>
    <property type="evidence" value="ECO:0007669"/>
    <property type="project" value="UniProtKB-KW"/>
</dbReference>
<dbReference type="EMBL" id="CP119316">
    <property type="protein sequence ID" value="WEK45609.1"/>
    <property type="molecule type" value="Genomic_DNA"/>
</dbReference>
<evidence type="ECO:0000256" key="3">
    <source>
        <dbReference type="ARBA" id="ARBA00022475"/>
    </source>
</evidence>
<reference evidence="8" key="1">
    <citation type="submission" date="2023-03" db="EMBL/GenBank/DDBJ databases">
        <title>Andean soil-derived lignocellulolytic bacterial consortium as a source of novel taxa and putative plastic-active enzymes.</title>
        <authorList>
            <person name="Diaz-Garcia L."/>
            <person name="Chuvochina M."/>
            <person name="Feuerriegel G."/>
            <person name="Bunk B."/>
            <person name="Sproer C."/>
            <person name="Streit W.R."/>
            <person name="Rodriguez L.M."/>
            <person name="Overmann J."/>
            <person name="Jimenez D.J."/>
        </authorList>
    </citation>
    <scope>NUCLEOTIDE SEQUENCE</scope>
    <source>
        <strain evidence="8">MAG 26</strain>
    </source>
</reference>
<feature type="region of interest" description="Disordered" evidence="6">
    <location>
        <begin position="27"/>
        <end position="46"/>
    </location>
</feature>
<keyword evidence="4" id="KW-0430">Lectin</keyword>
<dbReference type="InterPro" id="IPR012413">
    <property type="entry name" value="BA14K"/>
</dbReference>
<evidence type="ECO:0000256" key="7">
    <source>
        <dbReference type="SAM" id="SignalP"/>
    </source>
</evidence>
<dbReference type="AlphaFoldDB" id="A0AAJ6BLQ4"/>
<evidence type="ECO:0000313" key="9">
    <source>
        <dbReference type="Proteomes" id="UP001218362"/>
    </source>
</evidence>
<evidence type="ECO:0000256" key="5">
    <source>
        <dbReference type="ARBA" id="ARBA00025321"/>
    </source>
</evidence>
<keyword evidence="7" id="KW-0732">Signal</keyword>
<comment type="function">
    <text evidence="5">Has immunoglobulin-binding and hemagglutination properties, and can bind to mannose. Essential for virulence. May be involved in LPS biosynthesis or polysaccharide transport.</text>
</comment>
<keyword evidence="3" id="KW-0472">Membrane</keyword>